<evidence type="ECO:0000256" key="2">
    <source>
        <dbReference type="SAM" id="MobiDB-lite"/>
    </source>
</evidence>
<dbReference type="Gene3D" id="4.10.60.10">
    <property type="entry name" value="Zinc finger, CCHC-type"/>
    <property type="match status" value="1"/>
</dbReference>
<dbReference type="SMART" id="SM00343">
    <property type="entry name" value="ZnF_C2HC"/>
    <property type="match status" value="1"/>
</dbReference>
<dbReference type="GO" id="GO:0003676">
    <property type="term" value="F:nucleic acid binding"/>
    <property type="evidence" value="ECO:0007669"/>
    <property type="project" value="InterPro"/>
</dbReference>
<evidence type="ECO:0000313" key="4">
    <source>
        <dbReference type="EMBL" id="WVZ96366.1"/>
    </source>
</evidence>
<dbReference type="EMBL" id="CP144754">
    <property type="protein sequence ID" value="WVZ96366.1"/>
    <property type="molecule type" value="Genomic_DNA"/>
</dbReference>
<keyword evidence="5" id="KW-1185">Reference proteome</keyword>
<keyword evidence="1" id="KW-0862">Zinc</keyword>
<proteinExistence type="predicted"/>
<name>A0AAQ3XE17_PASNO</name>
<feature type="domain" description="CCHC-type" evidence="3">
    <location>
        <begin position="159"/>
        <end position="174"/>
    </location>
</feature>
<dbReference type="InterPro" id="IPR043128">
    <property type="entry name" value="Rev_trsase/Diguanyl_cyclase"/>
</dbReference>
<dbReference type="InterPro" id="IPR000477">
    <property type="entry name" value="RT_dom"/>
</dbReference>
<keyword evidence="1" id="KW-0479">Metal-binding</keyword>
<dbReference type="PROSITE" id="PS50158">
    <property type="entry name" value="ZF_CCHC"/>
    <property type="match status" value="1"/>
</dbReference>
<dbReference type="SUPFAM" id="SSF56672">
    <property type="entry name" value="DNA/RNA polymerases"/>
    <property type="match status" value="1"/>
</dbReference>
<dbReference type="Gene3D" id="3.30.70.270">
    <property type="match status" value="1"/>
</dbReference>
<dbReference type="AlphaFoldDB" id="A0AAQ3XE17"/>
<reference evidence="4 5" key="1">
    <citation type="submission" date="2024-02" db="EMBL/GenBank/DDBJ databases">
        <title>High-quality chromosome-scale genome assembly of Pensacola bahiagrass (Paspalum notatum Flugge var. saurae).</title>
        <authorList>
            <person name="Vega J.M."/>
            <person name="Podio M."/>
            <person name="Orjuela J."/>
            <person name="Siena L.A."/>
            <person name="Pessino S.C."/>
            <person name="Combes M.C."/>
            <person name="Mariac C."/>
            <person name="Albertini E."/>
            <person name="Pupilli F."/>
            <person name="Ortiz J.P.A."/>
            <person name="Leblanc O."/>
        </authorList>
    </citation>
    <scope>NUCLEOTIDE SEQUENCE [LARGE SCALE GENOMIC DNA]</scope>
    <source>
        <strain evidence="4">R1</strain>
        <tissue evidence="4">Leaf</tissue>
    </source>
</reference>
<evidence type="ECO:0000259" key="3">
    <source>
        <dbReference type="PROSITE" id="PS50158"/>
    </source>
</evidence>
<dbReference type="InterPro" id="IPR036875">
    <property type="entry name" value="Znf_CCHC_sf"/>
</dbReference>
<keyword evidence="1" id="KW-0863">Zinc-finger</keyword>
<dbReference type="GO" id="GO:0008270">
    <property type="term" value="F:zinc ion binding"/>
    <property type="evidence" value="ECO:0007669"/>
    <property type="project" value="UniProtKB-KW"/>
</dbReference>
<dbReference type="Pfam" id="PF00098">
    <property type="entry name" value="zf-CCHC"/>
    <property type="match status" value="1"/>
</dbReference>
<feature type="region of interest" description="Disordered" evidence="2">
    <location>
        <begin position="173"/>
        <end position="203"/>
    </location>
</feature>
<accession>A0AAQ3XE17</accession>
<dbReference type="SUPFAM" id="SSF57756">
    <property type="entry name" value="Retrovirus zinc finger-like domains"/>
    <property type="match status" value="1"/>
</dbReference>
<dbReference type="PANTHER" id="PTHR11439:SF440">
    <property type="entry name" value="INTEGRASE CATALYTIC DOMAIN-CONTAINING PROTEIN"/>
    <property type="match status" value="1"/>
</dbReference>
<dbReference type="CDD" id="cd09272">
    <property type="entry name" value="RNase_HI_RT_Ty1"/>
    <property type="match status" value="1"/>
</dbReference>
<gene>
    <name evidence="4" type="ORF">U9M48_042017</name>
</gene>
<dbReference type="PANTHER" id="PTHR11439">
    <property type="entry name" value="GAG-POL-RELATED RETROTRANSPOSON"/>
    <property type="match status" value="1"/>
</dbReference>
<organism evidence="4 5">
    <name type="scientific">Paspalum notatum var. saurae</name>
    <dbReference type="NCBI Taxonomy" id="547442"/>
    <lineage>
        <taxon>Eukaryota</taxon>
        <taxon>Viridiplantae</taxon>
        <taxon>Streptophyta</taxon>
        <taxon>Embryophyta</taxon>
        <taxon>Tracheophyta</taxon>
        <taxon>Spermatophyta</taxon>
        <taxon>Magnoliopsida</taxon>
        <taxon>Liliopsida</taxon>
        <taxon>Poales</taxon>
        <taxon>Poaceae</taxon>
        <taxon>PACMAD clade</taxon>
        <taxon>Panicoideae</taxon>
        <taxon>Andropogonodae</taxon>
        <taxon>Paspaleae</taxon>
        <taxon>Paspalinae</taxon>
        <taxon>Paspalum</taxon>
    </lineage>
</organism>
<dbReference type="InterPro" id="IPR043502">
    <property type="entry name" value="DNA/RNA_pol_sf"/>
</dbReference>
<dbReference type="Proteomes" id="UP001341281">
    <property type="component" value="Chromosome 10"/>
</dbReference>
<dbReference type="InterPro" id="IPR001878">
    <property type="entry name" value="Znf_CCHC"/>
</dbReference>
<dbReference type="Pfam" id="PF00078">
    <property type="entry name" value="RVT_1"/>
    <property type="match status" value="1"/>
</dbReference>
<protein>
    <recommendedName>
        <fullName evidence="3">CCHC-type domain-containing protein</fullName>
    </recommendedName>
</protein>
<evidence type="ECO:0000256" key="1">
    <source>
        <dbReference type="PROSITE-ProRule" id="PRU00047"/>
    </source>
</evidence>
<evidence type="ECO:0000313" key="5">
    <source>
        <dbReference type="Proteomes" id="UP001341281"/>
    </source>
</evidence>
<feature type="region of interest" description="Disordered" evidence="2">
    <location>
        <begin position="535"/>
        <end position="571"/>
    </location>
</feature>
<sequence>MLPSIAGSVDTIATAFGIWEAIKKTYSGAGNVMLLVDTDDRLYHLKQGELSLMDYVAELKRLWADLDHYDPIELPHPECVAWVKKWIEKKRVLQFLRGLNSEFEGRHASMFHQPSIPSLEEAIAAMAQEETRLKVMKGNTSTPPRPAYVVTEYQEMRECYNCGERGHLSRDCRQPIKSNRGRGRGSVRGAPRGGRGRGGRSGYRANFAMPEEGASDLVMIPAAELNELRKERKTGKRLGTGVRYNGLWYLDRRKTDEAICLALSAVANEEEVKVFCACVRNVMWWALEKHKVPTKYVTLIKDMYNKVVTSVRTTDGDTSDFPINIRLHQGSALSPYLFALVMDEVTRDIQGDIPWCMLFADDVVLVDESQAGVNRKLELWRQTLESKGFRISRTKTEYMRCDFGSARQEAGDVSLEDQIVPKKDTFLYPNLLGIKRLVVVVVVVKNQFNAHVQIIRTDNGTEESVPFYGERSDLSDLFATLDSPNVDEVTCEGESEDVKSDSVEKQSKIEGVISTSAPQERRVEVLNDESVQERRAFNRAHRGGPPAPTHDSTQEITDVPSPREVELEEPSSVDLPIALRKASLQSVQVPKDWKEAKQNPKWKEAMFEELAALEKNKTWDLVLVPIDIKNAFLHGDLQEEVYMEIPPGFALDQTKGKFGDISTEEESKQKEFEVKDLGQLRYFLGIEIARSPRGIVLSQRKYVLDLLDETVSVVSRYMHDPRSGHLDAVYRILRYLKSSPVSWRSKKQPVVSGSTAEAEFRAMSLWCDNKSAISIANNPVQHDRTKHVEIDRFFIKERLDDGTLQLDFVTSSEQCDVGHVVCSPCCDKLKATGKCHVCDVATGSYHRFVGSTEAFLKHFTEVHSWPCITTDNTSVTDITVRDGFNFVLADAVCTGNKEQGATTSVKLARDQTQSKCNASLYSVFTGWFSSSDQFISHYQTSVFRIVCTDLSNGVPKPDDCFQVVVPNSVIGDHDKDGIKVNVNALPDNCGDVEILDGIASSHTDGIVLVLEEKWRRLIPQARTAHLYSSSTVSAIHALQTSLSTIKLSTAHNNALSNDFVDLYTSKYP</sequence>